<dbReference type="CDD" id="cd17536">
    <property type="entry name" value="REC_YesN-like"/>
    <property type="match status" value="1"/>
</dbReference>
<gene>
    <name evidence="11" type="ORF">RV00_GL001113</name>
</gene>
<evidence type="ECO:0000256" key="5">
    <source>
        <dbReference type="ARBA" id="ARBA00023015"/>
    </source>
</evidence>
<dbReference type="Proteomes" id="UP000183700">
    <property type="component" value="Unassembled WGS sequence"/>
</dbReference>
<dbReference type="PRINTS" id="PR00032">
    <property type="entry name" value="HTHARAC"/>
</dbReference>
<evidence type="ECO:0000256" key="1">
    <source>
        <dbReference type="ARBA" id="ARBA00004496"/>
    </source>
</evidence>
<dbReference type="PANTHER" id="PTHR42713:SF3">
    <property type="entry name" value="TRANSCRIPTIONAL REGULATORY PROTEIN HPTR"/>
    <property type="match status" value="1"/>
</dbReference>
<keyword evidence="2" id="KW-0963">Cytoplasm</keyword>
<keyword evidence="5" id="KW-0805">Transcription regulation</keyword>
<reference evidence="11 12" key="1">
    <citation type="submission" date="2014-12" db="EMBL/GenBank/DDBJ databases">
        <title>Draft genome sequences of 29 type strains of Enterococci.</title>
        <authorList>
            <person name="Zhong Z."/>
            <person name="Sun Z."/>
            <person name="Liu W."/>
            <person name="Zhang W."/>
            <person name="Zhang H."/>
        </authorList>
    </citation>
    <scope>NUCLEOTIDE SEQUENCE [LARGE SCALE GENOMIC DNA]</scope>
    <source>
        <strain evidence="11 12">DSM 22802</strain>
    </source>
</reference>
<evidence type="ECO:0000313" key="11">
    <source>
        <dbReference type="EMBL" id="OJG36668.1"/>
    </source>
</evidence>
<dbReference type="InterPro" id="IPR051552">
    <property type="entry name" value="HptR"/>
</dbReference>
<dbReference type="EMBL" id="JXKM01000002">
    <property type="protein sequence ID" value="OJG36668.1"/>
    <property type="molecule type" value="Genomic_DNA"/>
</dbReference>
<accession>A0A1L8SXI5</accession>
<dbReference type="Pfam" id="PF00072">
    <property type="entry name" value="Response_reg"/>
    <property type="match status" value="1"/>
</dbReference>
<dbReference type="GO" id="GO:0043565">
    <property type="term" value="F:sequence-specific DNA binding"/>
    <property type="evidence" value="ECO:0007669"/>
    <property type="project" value="InterPro"/>
</dbReference>
<dbReference type="InterPro" id="IPR001789">
    <property type="entry name" value="Sig_transdc_resp-reg_receiver"/>
</dbReference>
<evidence type="ECO:0000259" key="10">
    <source>
        <dbReference type="PROSITE" id="PS50110"/>
    </source>
</evidence>
<sequence>MLKCLIVDDEYISREGLIDSLEWAEFEITIVGAAQNGVEGLRLFEEHRPDIVVTDVKMPLMDGLSMTKEIMNIDPTTKIILLSAYGEFSYAQEAIKYGVSYYLLKPVDEEELRNTIQEVVEEIRVSQALSSDKQITELFTAQKYVLCKNEELFIRIGDKDLFFEKMIVAQGFFRSKFIQIYVIPQGRMYPMLETLSKGFYSLSHQDGNLVEAYNEANKAFRSANFWQVDKETFHNVDQQWYKWKKSAKMRNDTIDMVTVTLLENTSGNRLQHLVQTLEGFIRVLKQFCGIDKEQIYFYCYELIHHLDERFFLFNDQNDKQRFKEHLYQNEVFEDLTSFLKREIIILFDTNELSPTDNKIISKVKNIIHEQYMENIGSKSIAEQIFLSPNYMGQLFKEVTGKYLNDYILEVRMKEAKKKLIETDKSLSVIAEEVGTSSQAYFTSLFKKVYQMTPKEYRRKIKKI</sequence>
<dbReference type="RefSeq" id="WP_071861100.1">
    <property type="nucleotide sequence ID" value="NZ_JBHLVS010000012.1"/>
</dbReference>
<keyword evidence="12" id="KW-1185">Reference proteome</keyword>
<feature type="modified residue" description="4-aspartylphosphate" evidence="8">
    <location>
        <position position="55"/>
    </location>
</feature>
<dbReference type="SMART" id="SM00448">
    <property type="entry name" value="REC"/>
    <property type="match status" value="1"/>
</dbReference>
<evidence type="ECO:0000256" key="2">
    <source>
        <dbReference type="ARBA" id="ARBA00022490"/>
    </source>
</evidence>
<dbReference type="Pfam" id="PF12833">
    <property type="entry name" value="HTH_18"/>
    <property type="match status" value="1"/>
</dbReference>
<dbReference type="InterPro" id="IPR009057">
    <property type="entry name" value="Homeodomain-like_sf"/>
</dbReference>
<dbReference type="STRING" id="319970.RV00_GL001113"/>
<keyword evidence="3 8" id="KW-0597">Phosphoprotein</keyword>
<keyword evidence="6" id="KW-0238">DNA-binding</keyword>
<keyword evidence="4" id="KW-0902">Two-component regulatory system</keyword>
<keyword evidence="7" id="KW-0804">Transcription</keyword>
<comment type="subcellular location">
    <subcellularLocation>
        <location evidence="1">Cytoplasm</location>
    </subcellularLocation>
</comment>
<evidence type="ECO:0000256" key="3">
    <source>
        <dbReference type="ARBA" id="ARBA00022553"/>
    </source>
</evidence>
<dbReference type="GO" id="GO:0003700">
    <property type="term" value="F:DNA-binding transcription factor activity"/>
    <property type="evidence" value="ECO:0007669"/>
    <property type="project" value="InterPro"/>
</dbReference>
<dbReference type="SUPFAM" id="SSF52172">
    <property type="entry name" value="CheY-like"/>
    <property type="match status" value="1"/>
</dbReference>
<feature type="domain" description="Response regulatory" evidence="10">
    <location>
        <begin position="3"/>
        <end position="120"/>
    </location>
</feature>
<dbReference type="Gene3D" id="3.40.50.2300">
    <property type="match status" value="1"/>
</dbReference>
<evidence type="ECO:0008006" key="13">
    <source>
        <dbReference type="Google" id="ProtNLM"/>
    </source>
</evidence>
<protein>
    <recommendedName>
        <fullName evidence="13">AraC family transcriptional regulator</fullName>
    </recommendedName>
</protein>
<dbReference type="SMART" id="SM00342">
    <property type="entry name" value="HTH_ARAC"/>
    <property type="match status" value="1"/>
</dbReference>
<proteinExistence type="predicted"/>
<dbReference type="InterPro" id="IPR020449">
    <property type="entry name" value="Tscrpt_reg_AraC-type_HTH"/>
</dbReference>
<dbReference type="OrthoDB" id="342399at2"/>
<dbReference type="GO" id="GO:0005737">
    <property type="term" value="C:cytoplasm"/>
    <property type="evidence" value="ECO:0007669"/>
    <property type="project" value="UniProtKB-SubCell"/>
</dbReference>
<dbReference type="AlphaFoldDB" id="A0A1L8SXI5"/>
<comment type="caution">
    <text evidence="11">The sequence shown here is derived from an EMBL/GenBank/DDBJ whole genome shotgun (WGS) entry which is preliminary data.</text>
</comment>
<evidence type="ECO:0000256" key="4">
    <source>
        <dbReference type="ARBA" id="ARBA00023012"/>
    </source>
</evidence>
<dbReference type="InterPro" id="IPR011006">
    <property type="entry name" value="CheY-like_superfamily"/>
</dbReference>
<evidence type="ECO:0000259" key="9">
    <source>
        <dbReference type="PROSITE" id="PS01124"/>
    </source>
</evidence>
<dbReference type="PANTHER" id="PTHR42713">
    <property type="entry name" value="HISTIDINE KINASE-RELATED"/>
    <property type="match status" value="1"/>
</dbReference>
<evidence type="ECO:0000256" key="7">
    <source>
        <dbReference type="ARBA" id="ARBA00023163"/>
    </source>
</evidence>
<dbReference type="GO" id="GO:0000160">
    <property type="term" value="P:phosphorelay signal transduction system"/>
    <property type="evidence" value="ECO:0007669"/>
    <property type="project" value="UniProtKB-KW"/>
</dbReference>
<dbReference type="PROSITE" id="PS01124">
    <property type="entry name" value="HTH_ARAC_FAMILY_2"/>
    <property type="match status" value="1"/>
</dbReference>
<evidence type="ECO:0000256" key="6">
    <source>
        <dbReference type="ARBA" id="ARBA00023125"/>
    </source>
</evidence>
<feature type="domain" description="HTH araC/xylS-type" evidence="9">
    <location>
        <begin position="361"/>
        <end position="459"/>
    </location>
</feature>
<dbReference type="PROSITE" id="PS50110">
    <property type="entry name" value="RESPONSE_REGULATORY"/>
    <property type="match status" value="1"/>
</dbReference>
<name>A0A1L8SXI5_9ENTE</name>
<evidence type="ECO:0000313" key="12">
    <source>
        <dbReference type="Proteomes" id="UP000183700"/>
    </source>
</evidence>
<evidence type="ECO:0000256" key="8">
    <source>
        <dbReference type="PROSITE-ProRule" id="PRU00169"/>
    </source>
</evidence>
<dbReference type="Gene3D" id="1.10.10.60">
    <property type="entry name" value="Homeodomain-like"/>
    <property type="match status" value="2"/>
</dbReference>
<dbReference type="SUPFAM" id="SSF46689">
    <property type="entry name" value="Homeodomain-like"/>
    <property type="match status" value="1"/>
</dbReference>
<organism evidence="11 12">
    <name type="scientific">Enterococcus devriesei</name>
    <dbReference type="NCBI Taxonomy" id="319970"/>
    <lineage>
        <taxon>Bacteria</taxon>
        <taxon>Bacillati</taxon>
        <taxon>Bacillota</taxon>
        <taxon>Bacilli</taxon>
        <taxon>Lactobacillales</taxon>
        <taxon>Enterococcaceae</taxon>
        <taxon>Enterococcus</taxon>
    </lineage>
</organism>
<dbReference type="InterPro" id="IPR018060">
    <property type="entry name" value="HTH_AraC"/>
</dbReference>